<name>A0A0H3AGT9_VIBC3</name>
<sequence length="59" mass="6849">MSLGEKLYRVTKAASQRQNGLPLTEIGNFEWLIELDRQCNSLKISDVYQWVSKKIKLAH</sequence>
<dbReference type="Proteomes" id="UP000000249">
    <property type="component" value="Chromosome 1"/>
</dbReference>
<proteinExistence type="predicted"/>
<protein>
    <submittedName>
        <fullName evidence="1">Uncharacterized protein</fullName>
    </submittedName>
</protein>
<dbReference type="AlphaFoldDB" id="A0A0H3AGT9"/>
<organism evidence="1 2">
    <name type="scientific">Vibrio cholerae serotype O1 (strain ATCC 39541 / Classical Ogawa 395 / O395)</name>
    <dbReference type="NCBI Taxonomy" id="345073"/>
    <lineage>
        <taxon>Bacteria</taxon>
        <taxon>Pseudomonadati</taxon>
        <taxon>Pseudomonadota</taxon>
        <taxon>Gammaproteobacteria</taxon>
        <taxon>Vibrionales</taxon>
        <taxon>Vibrionaceae</taxon>
        <taxon>Vibrio</taxon>
    </lineage>
</organism>
<gene>
    <name evidence="1" type="ordered locus">VC0395_A1781</name>
</gene>
<dbReference type="KEGG" id="vco:VC0395_A1781"/>
<evidence type="ECO:0000313" key="2">
    <source>
        <dbReference type="Proteomes" id="UP000000249"/>
    </source>
</evidence>
<accession>A0A0H3AGT9</accession>
<reference evidence="1 2" key="1">
    <citation type="submission" date="2007-03" db="EMBL/GenBank/DDBJ databases">
        <authorList>
            <person name="Heidelberg J."/>
        </authorList>
    </citation>
    <scope>NUCLEOTIDE SEQUENCE [LARGE SCALE GENOMIC DNA]</scope>
    <source>
        <strain evidence="2">ATCC 39541 / Classical Ogawa 395 / O395</strain>
    </source>
</reference>
<dbReference type="KEGG" id="vcr:VC395_2305"/>
<dbReference type="EMBL" id="CP000627">
    <property type="protein sequence ID" value="ABQ19581.1"/>
    <property type="molecule type" value="Genomic_DNA"/>
</dbReference>
<dbReference type="PATRIC" id="fig|345073.21.peg.2221"/>
<evidence type="ECO:0000313" key="1">
    <source>
        <dbReference type="EMBL" id="ABQ19581.1"/>
    </source>
</evidence>